<comment type="caution">
    <text evidence="1">The sequence shown here is derived from an EMBL/GenBank/DDBJ whole genome shotgun (WGS) entry which is preliminary data.</text>
</comment>
<organism evidence="1 2">
    <name type="scientific">Bacteroides fragilis</name>
    <dbReference type="NCBI Taxonomy" id="817"/>
    <lineage>
        <taxon>Bacteria</taxon>
        <taxon>Pseudomonadati</taxon>
        <taxon>Bacteroidota</taxon>
        <taxon>Bacteroidia</taxon>
        <taxon>Bacteroidales</taxon>
        <taxon>Bacteroidaceae</taxon>
        <taxon>Bacteroides</taxon>
    </lineage>
</organism>
<dbReference type="EMBL" id="PDCW01000010">
    <property type="protein sequence ID" value="PJY74891.1"/>
    <property type="molecule type" value="Genomic_DNA"/>
</dbReference>
<protein>
    <submittedName>
        <fullName evidence="1">Uncharacterized protein</fullName>
    </submittedName>
</protein>
<dbReference type="Proteomes" id="UP000231846">
    <property type="component" value="Unassembled WGS sequence"/>
</dbReference>
<accession>A0A2M9V894</accession>
<evidence type="ECO:0000313" key="2">
    <source>
        <dbReference type="Proteomes" id="UP000231846"/>
    </source>
</evidence>
<reference evidence="1 2" key="1">
    <citation type="journal article" date="2017" name="MBio">
        <title>Gut Symbiont Bacteroides fragilis Secretes a Eukaryotic-Like Ubiquitin Protein That Mediates Intraspecies Antagonism.</title>
        <authorList>
            <person name="Chatzidaki-Livanis M."/>
            <person name="Coyne M.J."/>
            <person name="Roelofs K.G."/>
            <person name="Gentyala R.R."/>
            <person name="Caldwell J.M."/>
            <person name="Comstock L.E."/>
        </authorList>
    </citation>
    <scope>NUCLEOTIDE SEQUENCE [LARGE SCALE GENOMIC DNA]</scope>
    <source>
        <strain evidence="1 2">12905</strain>
    </source>
</reference>
<dbReference type="AlphaFoldDB" id="A0A2M9V894"/>
<gene>
    <name evidence="1" type="ORF">CQW34_01761</name>
</gene>
<proteinExistence type="predicted"/>
<dbReference type="RefSeq" id="WP_133122766.1">
    <property type="nucleotide sequence ID" value="NZ_JAQDLP010000002.1"/>
</dbReference>
<name>A0A2M9V894_BACFG</name>
<sequence>MDEEMIFLLQQLEEAFKDMTGCSLRESNRAAEYIRRNRKIEDSHPVSARALRDYWPSGKKSKTSNGRPVVSSIPLHTTLNPIAECAGYKSWEAFKSITLRKVITKDTYFDPKDFNVEKMTKDDPPIIIGWYPHYFIKLQYLGNYKFEILSFSHNLRRNYKDKKELEIYGFEVRYAYEVADVVGIRPQKDEINTDKEKEKEYVSGCPFHPELRLLTEPKNHKYPEEEDVSAFIVRSY</sequence>
<evidence type="ECO:0000313" key="1">
    <source>
        <dbReference type="EMBL" id="PJY74891.1"/>
    </source>
</evidence>